<sequence length="153" mass="17252">MVFFNGHGDNDCVKGHDDEILLAVGENEQLLISKIVYSLSCRSGKNLGPKSVQNGALGYLGYDDDFIFFIEDDKIGSPLEDKTAELFLEASNQVMISLIKGHTIKESYEKSKNIFRENILRLAANESQDSYLIQFLVWDMQHQVCLGEESAHF</sequence>
<gene>
    <name evidence="1" type="ORF">A2V72_02265</name>
</gene>
<protein>
    <recommendedName>
        <fullName evidence="3">Gingipain domain-containing protein</fullName>
    </recommendedName>
</protein>
<evidence type="ECO:0000313" key="2">
    <source>
        <dbReference type="Proteomes" id="UP000178893"/>
    </source>
</evidence>
<dbReference type="EMBL" id="MHLW01000031">
    <property type="protein sequence ID" value="OGZ17580.1"/>
    <property type="molecule type" value="Genomic_DNA"/>
</dbReference>
<dbReference type="AlphaFoldDB" id="A0A1G2DX67"/>
<name>A0A1G2DX67_9BACT</name>
<dbReference type="Proteomes" id="UP000178893">
    <property type="component" value="Unassembled WGS sequence"/>
</dbReference>
<proteinExistence type="predicted"/>
<evidence type="ECO:0000313" key="1">
    <source>
        <dbReference type="EMBL" id="OGZ17580.1"/>
    </source>
</evidence>
<organism evidence="1 2">
    <name type="scientific">Candidatus Nealsonbacteria bacterium RBG_13_37_56</name>
    <dbReference type="NCBI Taxonomy" id="1801661"/>
    <lineage>
        <taxon>Bacteria</taxon>
        <taxon>Candidatus Nealsoniibacteriota</taxon>
    </lineage>
</organism>
<accession>A0A1G2DX67</accession>
<reference evidence="1 2" key="1">
    <citation type="journal article" date="2016" name="Nat. Commun.">
        <title>Thousands of microbial genomes shed light on interconnected biogeochemical processes in an aquifer system.</title>
        <authorList>
            <person name="Anantharaman K."/>
            <person name="Brown C.T."/>
            <person name="Hug L.A."/>
            <person name="Sharon I."/>
            <person name="Castelle C.J."/>
            <person name="Probst A.J."/>
            <person name="Thomas B.C."/>
            <person name="Singh A."/>
            <person name="Wilkins M.J."/>
            <person name="Karaoz U."/>
            <person name="Brodie E.L."/>
            <person name="Williams K.H."/>
            <person name="Hubbard S.S."/>
            <person name="Banfield J.F."/>
        </authorList>
    </citation>
    <scope>NUCLEOTIDE SEQUENCE [LARGE SCALE GENOMIC DNA]</scope>
</reference>
<comment type="caution">
    <text evidence="1">The sequence shown here is derived from an EMBL/GenBank/DDBJ whole genome shotgun (WGS) entry which is preliminary data.</text>
</comment>
<evidence type="ECO:0008006" key="3">
    <source>
        <dbReference type="Google" id="ProtNLM"/>
    </source>
</evidence>